<organism evidence="2 3">
    <name type="scientific">Roseomonas elaeocarpi</name>
    <dbReference type="NCBI Taxonomy" id="907779"/>
    <lineage>
        <taxon>Bacteria</taxon>
        <taxon>Pseudomonadati</taxon>
        <taxon>Pseudomonadota</taxon>
        <taxon>Alphaproteobacteria</taxon>
        <taxon>Acetobacterales</taxon>
        <taxon>Roseomonadaceae</taxon>
        <taxon>Roseomonas</taxon>
    </lineage>
</organism>
<gene>
    <name evidence="2" type="ORF">ACFFGY_03275</name>
</gene>
<reference evidence="2 3" key="1">
    <citation type="submission" date="2024-09" db="EMBL/GenBank/DDBJ databases">
        <authorList>
            <person name="Sun Q."/>
            <person name="Mori K."/>
        </authorList>
    </citation>
    <scope>NUCLEOTIDE SEQUENCE [LARGE SCALE GENOMIC DNA]</scope>
    <source>
        <strain evidence="2 3">TBRC 5777</strain>
    </source>
</reference>
<evidence type="ECO:0000313" key="3">
    <source>
        <dbReference type="Proteomes" id="UP001589865"/>
    </source>
</evidence>
<dbReference type="Pfam" id="PF13618">
    <property type="entry name" value="Gluconate_2-dh3"/>
    <property type="match status" value="1"/>
</dbReference>
<dbReference type="Proteomes" id="UP001589865">
    <property type="component" value="Unassembled WGS sequence"/>
</dbReference>
<name>A0ABV6JNH8_9PROT</name>
<accession>A0ABV6JNH8</accession>
<dbReference type="InterPro" id="IPR027056">
    <property type="entry name" value="Gluconate_2DH_su3"/>
</dbReference>
<keyword evidence="2" id="KW-0560">Oxidoreductase</keyword>
<dbReference type="GO" id="GO:0016491">
    <property type="term" value="F:oxidoreductase activity"/>
    <property type="evidence" value="ECO:0007669"/>
    <property type="project" value="UniProtKB-KW"/>
</dbReference>
<sequence>MSDEVTRGRYPGYDVLAKRDTPSWNDRTREVIDKRLAVENRPAFLDEAEWRALEALCDRVVPQPAGRPRVPVGALVDRQLAAGKLKGYRLKDMPQPAEAWKRALAALDEAAMRDMGRPFANLPAADQDRLLGRMKDGTLEAAALRGMPAKTFWASHVIHDVVGSYYAHPTAWSEMGWGGPASPRGYVRLDNNSRDPWEPMEAVPGKEAKAERENKRVV</sequence>
<feature type="region of interest" description="Disordered" evidence="1">
    <location>
        <begin position="183"/>
        <end position="218"/>
    </location>
</feature>
<protein>
    <submittedName>
        <fullName evidence="2">Gluconate 2-dehydrogenase subunit 3 family protein</fullName>
        <ecNumber evidence="2">1.-.-.-</ecNumber>
    </submittedName>
</protein>
<dbReference type="EC" id="1.-.-.-" evidence="2"/>
<dbReference type="EMBL" id="JBHLUN010000002">
    <property type="protein sequence ID" value="MFC0407254.1"/>
    <property type="molecule type" value="Genomic_DNA"/>
</dbReference>
<evidence type="ECO:0000256" key="1">
    <source>
        <dbReference type="SAM" id="MobiDB-lite"/>
    </source>
</evidence>
<evidence type="ECO:0000313" key="2">
    <source>
        <dbReference type="EMBL" id="MFC0407254.1"/>
    </source>
</evidence>
<proteinExistence type="predicted"/>
<comment type="caution">
    <text evidence="2">The sequence shown here is derived from an EMBL/GenBank/DDBJ whole genome shotgun (WGS) entry which is preliminary data.</text>
</comment>
<dbReference type="RefSeq" id="WP_377042950.1">
    <property type="nucleotide sequence ID" value="NZ_JBHLUN010000002.1"/>
</dbReference>
<keyword evidence="3" id="KW-1185">Reference proteome</keyword>
<feature type="compositionally biased region" description="Basic and acidic residues" evidence="1">
    <location>
        <begin position="204"/>
        <end position="218"/>
    </location>
</feature>